<evidence type="ECO:0000313" key="5">
    <source>
        <dbReference type="Proteomes" id="UP000704762"/>
    </source>
</evidence>
<reference evidence="4 5" key="1">
    <citation type="submission" date="2021-01" db="EMBL/GenBank/DDBJ databases">
        <title>Sequencing the genomes of 1000 actinobacteria strains.</title>
        <authorList>
            <person name="Klenk H.-P."/>
        </authorList>
    </citation>
    <scope>NUCLEOTIDE SEQUENCE [LARGE SCALE GENOMIC DNA]</scope>
    <source>
        <strain evidence="4 5">DSM 18662</strain>
    </source>
</reference>
<dbReference type="Proteomes" id="UP000704762">
    <property type="component" value="Unassembled WGS sequence"/>
</dbReference>
<comment type="caution">
    <text evidence="4">The sequence shown here is derived from an EMBL/GenBank/DDBJ whole genome shotgun (WGS) entry which is preliminary data.</text>
</comment>
<dbReference type="RefSeq" id="WP_204919190.1">
    <property type="nucleotide sequence ID" value="NZ_BAAAQP010000003.1"/>
</dbReference>
<dbReference type="Pfam" id="PF01156">
    <property type="entry name" value="IU_nuc_hydro"/>
    <property type="match status" value="1"/>
</dbReference>
<feature type="domain" description="Inosine/uridine-preferring nucleoside hydrolase" evidence="3">
    <location>
        <begin position="3"/>
        <end position="247"/>
    </location>
</feature>
<dbReference type="EMBL" id="JAFBCF010000001">
    <property type="protein sequence ID" value="MBM7800040.1"/>
    <property type="molecule type" value="Genomic_DNA"/>
</dbReference>
<protein>
    <submittedName>
        <fullName evidence="4">Purine nucleosidase</fullName>
        <ecNumber evidence="4">3.2.2.1</ecNumber>
    </submittedName>
</protein>
<dbReference type="SUPFAM" id="SSF53590">
    <property type="entry name" value="Nucleoside hydrolase"/>
    <property type="match status" value="1"/>
</dbReference>
<sequence length="282" mass="30101">MNVALDTDIGTDVDDLLALAVLFGSPELDLVAVTTVYGDTQLRAQMVARAYRAALRDLPPIVPGLRQPRSGREIYWPGHEGDLMPDLGRESVDADLDAADVLARTPLVIGIGPLTNIAEAVERPGCGIEQLYLMGGNFPGGIEHNISCDVVAAAAVFEAQVPVTIIGIDQTSRARIDPAAVELFDHAGDFGQLVAAHVLQYWQVTGRGHNTPHDPLAVLMITNPELFTFVNGTITVTETSKGDGRTEFSPDPAGPHRIVADFEVAAATEEIVRRICAAPQPL</sequence>
<dbReference type="Gene3D" id="3.90.245.10">
    <property type="entry name" value="Ribonucleoside hydrolase-like"/>
    <property type="match status" value="1"/>
</dbReference>
<keyword evidence="2 4" id="KW-0326">Glycosidase</keyword>
<dbReference type="InterPro" id="IPR023186">
    <property type="entry name" value="IUNH"/>
</dbReference>
<keyword evidence="5" id="KW-1185">Reference proteome</keyword>
<evidence type="ECO:0000259" key="3">
    <source>
        <dbReference type="Pfam" id="PF01156"/>
    </source>
</evidence>
<dbReference type="GO" id="GO:0008477">
    <property type="term" value="F:purine nucleosidase activity"/>
    <property type="evidence" value="ECO:0007669"/>
    <property type="project" value="UniProtKB-EC"/>
</dbReference>
<dbReference type="EC" id="3.2.2.1" evidence="4"/>
<evidence type="ECO:0000256" key="1">
    <source>
        <dbReference type="ARBA" id="ARBA00022801"/>
    </source>
</evidence>
<gene>
    <name evidence="4" type="ORF">JOE57_002961</name>
</gene>
<dbReference type="InterPro" id="IPR036452">
    <property type="entry name" value="Ribo_hydro-like"/>
</dbReference>
<organism evidence="4 5">
    <name type="scientific">Microlunatus panaciterrae</name>
    <dbReference type="NCBI Taxonomy" id="400768"/>
    <lineage>
        <taxon>Bacteria</taxon>
        <taxon>Bacillati</taxon>
        <taxon>Actinomycetota</taxon>
        <taxon>Actinomycetes</taxon>
        <taxon>Propionibacteriales</taxon>
        <taxon>Propionibacteriaceae</taxon>
        <taxon>Microlunatus</taxon>
    </lineage>
</organism>
<accession>A0ABS2RM08</accession>
<evidence type="ECO:0000313" key="4">
    <source>
        <dbReference type="EMBL" id="MBM7800040.1"/>
    </source>
</evidence>
<dbReference type="InterPro" id="IPR001910">
    <property type="entry name" value="Inosine/uridine_hydrolase_dom"/>
</dbReference>
<evidence type="ECO:0000256" key="2">
    <source>
        <dbReference type="ARBA" id="ARBA00023295"/>
    </source>
</evidence>
<keyword evidence="1 4" id="KW-0378">Hydrolase</keyword>
<dbReference type="PANTHER" id="PTHR12304:SF4">
    <property type="entry name" value="URIDINE NUCLEOSIDASE"/>
    <property type="match status" value="1"/>
</dbReference>
<proteinExistence type="predicted"/>
<dbReference type="PANTHER" id="PTHR12304">
    <property type="entry name" value="INOSINE-URIDINE PREFERRING NUCLEOSIDE HYDROLASE"/>
    <property type="match status" value="1"/>
</dbReference>
<name>A0ABS2RM08_9ACTN</name>